<feature type="transmembrane region" description="Helical" evidence="21">
    <location>
        <begin position="725"/>
        <end position="747"/>
    </location>
</feature>
<dbReference type="SMART" id="SM00220">
    <property type="entry name" value="S_TKc"/>
    <property type="match status" value="1"/>
</dbReference>
<dbReference type="Gene3D" id="1.10.510.10">
    <property type="entry name" value="Transferase(Phosphotransferase) domain 1"/>
    <property type="match status" value="3"/>
</dbReference>
<keyword evidence="18" id="KW-0325">Glycoprotein</keyword>
<dbReference type="Gene3D" id="3.80.10.10">
    <property type="entry name" value="Ribonuclease Inhibitor"/>
    <property type="match status" value="3"/>
</dbReference>
<dbReference type="PROSITE" id="PS50011">
    <property type="entry name" value="PROTEIN_KINASE_DOM"/>
    <property type="match status" value="2"/>
</dbReference>
<keyword evidence="9 21" id="KW-0812">Transmembrane</keyword>
<keyword evidence="13" id="KW-0418">Kinase</keyword>
<evidence type="ECO:0000256" key="7">
    <source>
        <dbReference type="ARBA" id="ARBA00022614"/>
    </source>
</evidence>
<dbReference type="PANTHER" id="PTHR27000">
    <property type="entry name" value="LEUCINE-RICH REPEAT RECEPTOR-LIKE PROTEIN KINASE FAMILY PROTEIN-RELATED"/>
    <property type="match status" value="1"/>
</dbReference>
<dbReference type="InterPro" id="IPR001611">
    <property type="entry name" value="Leu-rich_rpt"/>
</dbReference>
<keyword evidence="17" id="KW-0675">Receptor</keyword>
<keyword evidence="8" id="KW-0808">Transferase</keyword>
<evidence type="ECO:0000313" key="24">
    <source>
        <dbReference type="Proteomes" id="UP001154282"/>
    </source>
</evidence>
<dbReference type="InterPro" id="IPR013210">
    <property type="entry name" value="LRR_N_plant-typ"/>
</dbReference>
<evidence type="ECO:0000313" key="23">
    <source>
        <dbReference type="EMBL" id="CAI0409068.1"/>
    </source>
</evidence>
<feature type="compositionally biased region" description="Acidic residues" evidence="20">
    <location>
        <begin position="1011"/>
        <end position="1022"/>
    </location>
</feature>
<dbReference type="Pfam" id="PF00560">
    <property type="entry name" value="LRR_1"/>
    <property type="match status" value="4"/>
</dbReference>
<evidence type="ECO:0000256" key="20">
    <source>
        <dbReference type="SAM" id="MobiDB-lite"/>
    </source>
</evidence>
<comment type="subcellular location">
    <subcellularLocation>
        <location evidence="1">Cell membrane</location>
        <topology evidence="1">Single-pass membrane protein</topology>
    </subcellularLocation>
    <subcellularLocation>
        <location evidence="2">Membrane</location>
        <topology evidence="2">Single-pass type I membrane protein</topology>
    </subcellularLocation>
</comment>
<evidence type="ECO:0000256" key="19">
    <source>
        <dbReference type="PROSITE-ProRule" id="PRU10141"/>
    </source>
</evidence>
<dbReference type="InterPro" id="IPR000719">
    <property type="entry name" value="Prot_kinase_dom"/>
</dbReference>
<name>A0AAV0JHJ0_9ROSI</name>
<evidence type="ECO:0000256" key="21">
    <source>
        <dbReference type="SAM" id="Phobius"/>
    </source>
</evidence>
<dbReference type="SUPFAM" id="SSF52058">
    <property type="entry name" value="L domain-like"/>
    <property type="match status" value="2"/>
</dbReference>
<feature type="domain" description="Protein kinase" evidence="22">
    <location>
        <begin position="1"/>
        <end position="201"/>
    </location>
</feature>
<keyword evidence="10" id="KW-0732">Signal</keyword>
<keyword evidence="16 21" id="KW-0472">Membrane</keyword>
<evidence type="ECO:0000256" key="8">
    <source>
        <dbReference type="ARBA" id="ARBA00022679"/>
    </source>
</evidence>
<evidence type="ECO:0000256" key="17">
    <source>
        <dbReference type="ARBA" id="ARBA00023170"/>
    </source>
</evidence>
<sequence>MIQRLNIALDVATALHYLHELNGGVSIIHCDLKPSNVLLDADMVAHVSDFGLAMLLSTEAGSKTSSLGVKGTIGYAPPVLVLLLASITSVVVVCQQATASSNDTDRLALLHFKQGITDDPNMILSSWNDSLHFCSWFGVTCNSGDTRVMSLSLDRQHLVGTLSPYIGNLTSLQGLGLIGNTFLGEIPQQLGNLLLLRHLNLSDNLFTGEIPLNLTRCVLLNFLLLKRNNLTGPIPPEIGTLNKLEYLQLGINNLTGELPPSLGNLSMLIEFHVAYNWLVGSIPESYGRISSLKMFVVGVNQLSGIVPESLYNLSSLNMMTLTVNQFKGDLPRDISHTLPNLQMFAISRNAFTGYIPASFCNASKLLSLNMNYNHFQGRVPDCLGNVPTLETLDAAANNLGSNSTGDFAFLKSLVNCSHLTRVGVSLNNLGGQLPESLANLSASTFRQFYLGVNQATGFIPEGLGNLIQVAELDLTVNHFTGPIPSFLGKLANLQRVELSGNQLSGRIPSSIGNLTKLFEIDISFNELQGNLPSDIVRGQKLDLLDVSSNKLDGMVPPEIMQLATLSILLNLSRNSFTGHLPGGAWKLQSLTSLDLSHNNFTGEIPAVMGGCKSLVNLYLQSNSFTGKIPDALASLGGIEQMDLSHNSLTGRIPLPLQNIHGLKYLNLSFNDLGGEVPTGGVFSNTSTLSLAGANVMLCGGVSQLHLPKCRGTQRNNTKRSLKVKLLTIMVPSLFLSILVVGGIFFYYMSRRRSNKKKVFDDLALGKLVAVSYKDLHQATNGFSAANSIGSGGFGMVFKGVLEHTGTPVAIKVLRNGDNKVDKSLKAECKALKNVRHRNLVRLITFCSSLDYKGNNFNALVYQLMENGSLEKWLHHSDDDDHPNLSMIQRINIALDVATALHYLHELNGGGSIIHCDLKPSNVLLDADMVAHAEYGMSATTGTKEGDVYSYGILVLEMMSRKRPTDEMFGGGGGAGWLNLRDAVKSALPNDIYSVLDPKLYSPEDRDAAEAEDRDEIEEEEDGNVMPTIRRTAALQHRNYCFVSVLEIGVACAEESARKRMKIDEVARKLLSVRDYFQANCINSGRARQQPSSVANPND</sequence>
<dbReference type="SMART" id="SM00369">
    <property type="entry name" value="LRR_TYP"/>
    <property type="match status" value="6"/>
</dbReference>
<dbReference type="FunFam" id="3.80.10.10:FF:000095">
    <property type="entry name" value="LRR receptor-like serine/threonine-protein kinase GSO1"/>
    <property type="match status" value="1"/>
</dbReference>
<evidence type="ECO:0000256" key="4">
    <source>
        <dbReference type="ARBA" id="ARBA00012513"/>
    </source>
</evidence>
<reference evidence="23" key="1">
    <citation type="submission" date="2022-08" db="EMBL/GenBank/DDBJ databases">
        <authorList>
            <person name="Gutierrez-Valencia J."/>
        </authorList>
    </citation>
    <scope>NUCLEOTIDE SEQUENCE</scope>
</reference>
<dbReference type="PROSITE" id="PS00107">
    <property type="entry name" value="PROTEIN_KINASE_ATP"/>
    <property type="match status" value="1"/>
</dbReference>
<dbReference type="FunFam" id="3.80.10.10:FF:000565">
    <property type="entry name" value="Leucine-rich repeat receptor-like kinase protein FLORAL ORGAN NUMBER1"/>
    <property type="match status" value="1"/>
</dbReference>
<keyword evidence="15 21" id="KW-1133">Transmembrane helix</keyword>
<evidence type="ECO:0000256" key="2">
    <source>
        <dbReference type="ARBA" id="ARBA00004479"/>
    </source>
</evidence>
<dbReference type="EMBL" id="CAMGYJ010000005">
    <property type="protein sequence ID" value="CAI0409068.1"/>
    <property type="molecule type" value="Genomic_DNA"/>
</dbReference>
<dbReference type="InterPro" id="IPR008271">
    <property type="entry name" value="Ser/Thr_kinase_AS"/>
</dbReference>
<keyword evidence="11" id="KW-0677">Repeat</keyword>
<evidence type="ECO:0000256" key="12">
    <source>
        <dbReference type="ARBA" id="ARBA00022741"/>
    </source>
</evidence>
<evidence type="ECO:0000259" key="22">
    <source>
        <dbReference type="PROSITE" id="PS50011"/>
    </source>
</evidence>
<evidence type="ECO:0000256" key="1">
    <source>
        <dbReference type="ARBA" id="ARBA00004162"/>
    </source>
</evidence>
<dbReference type="AlphaFoldDB" id="A0AAV0JHJ0"/>
<dbReference type="GO" id="GO:0004674">
    <property type="term" value="F:protein serine/threonine kinase activity"/>
    <property type="evidence" value="ECO:0007669"/>
    <property type="project" value="UniProtKB-KW"/>
</dbReference>
<dbReference type="GO" id="GO:0005524">
    <property type="term" value="F:ATP binding"/>
    <property type="evidence" value="ECO:0007669"/>
    <property type="project" value="UniProtKB-UniRule"/>
</dbReference>
<dbReference type="GO" id="GO:0005886">
    <property type="term" value="C:plasma membrane"/>
    <property type="evidence" value="ECO:0007669"/>
    <property type="project" value="UniProtKB-SubCell"/>
</dbReference>
<gene>
    <name evidence="23" type="ORF">LITE_LOCUS14240</name>
</gene>
<protein>
    <recommendedName>
        <fullName evidence="4">non-specific serine/threonine protein kinase</fullName>
        <ecNumber evidence="4">2.7.11.1</ecNumber>
    </recommendedName>
</protein>
<dbReference type="PANTHER" id="PTHR27000:SF777">
    <property type="entry name" value="PROTEIN KINASE DOMAIN-CONTAINING PROTEIN"/>
    <property type="match status" value="1"/>
</dbReference>
<dbReference type="InterPro" id="IPR003591">
    <property type="entry name" value="Leu-rich_rpt_typical-subtyp"/>
</dbReference>
<evidence type="ECO:0000256" key="16">
    <source>
        <dbReference type="ARBA" id="ARBA00023136"/>
    </source>
</evidence>
<comment type="caution">
    <text evidence="23">The sequence shown here is derived from an EMBL/GenBank/DDBJ whole genome shotgun (WGS) entry which is preliminary data.</text>
</comment>
<evidence type="ECO:0000256" key="18">
    <source>
        <dbReference type="ARBA" id="ARBA00023180"/>
    </source>
</evidence>
<dbReference type="SUPFAM" id="SSF56112">
    <property type="entry name" value="Protein kinase-like (PK-like)"/>
    <property type="match status" value="2"/>
</dbReference>
<evidence type="ECO:0000256" key="6">
    <source>
        <dbReference type="ARBA" id="ARBA00022527"/>
    </source>
</evidence>
<dbReference type="PROSITE" id="PS00108">
    <property type="entry name" value="PROTEIN_KINASE_ST"/>
    <property type="match status" value="2"/>
</dbReference>
<accession>A0AAV0JHJ0</accession>
<keyword evidence="14 19" id="KW-0067">ATP-binding</keyword>
<dbReference type="FunFam" id="3.80.10.10:FF:000288">
    <property type="entry name" value="LRR receptor-like serine/threonine-protein kinase EFR"/>
    <property type="match status" value="1"/>
</dbReference>
<evidence type="ECO:0000256" key="13">
    <source>
        <dbReference type="ARBA" id="ARBA00022777"/>
    </source>
</evidence>
<feature type="binding site" evidence="19">
    <location>
        <position position="811"/>
    </location>
    <ligand>
        <name>ATP</name>
        <dbReference type="ChEBI" id="CHEBI:30616"/>
    </ligand>
</feature>
<evidence type="ECO:0000256" key="5">
    <source>
        <dbReference type="ARBA" id="ARBA00022475"/>
    </source>
</evidence>
<dbReference type="InterPro" id="IPR032675">
    <property type="entry name" value="LRR_dom_sf"/>
</dbReference>
<dbReference type="Pfam" id="PF00069">
    <property type="entry name" value="Pkinase"/>
    <property type="match status" value="2"/>
</dbReference>
<evidence type="ECO:0000256" key="10">
    <source>
        <dbReference type="ARBA" id="ARBA00022729"/>
    </source>
</evidence>
<dbReference type="EC" id="2.7.11.1" evidence="4"/>
<comment type="similarity">
    <text evidence="3">Belongs to the protein kinase superfamily. Ser/Thr protein kinase family.</text>
</comment>
<dbReference type="Pfam" id="PF13855">
    <property type="entry name" value="LRR_8"/>
    <property type="match status" value="1"/>
</dbReference>
<evidence type="ECO:0000256" key="9">
    <source>
        <dbReference type="ARBA" id="ARBA00022692"/>
    </source>
</evidence>
<keyword evidence="5" id="KW-1003">Cell membrane</keyword>
<evidence type="ECO:0000256" key="3">
    <source>
        <dbReference type="ARBA" id="ARBA00008684"/>
    </source>
</evidence>
<evidence type="ECO:0000256" key="11">
    <source>
        <dbReference type="ARBA" id="ARBA00022737"/>
    </source>
</evidence>
<evidence type="ECO:0000256" key="14">
    <source>
        <dbReference type="ARBA" id="ARBA00022840"/>
    </source>
</evidence>
<keyword evidence="7" id="KW-0433">Leucine-rich repeat</keyword>
<dbReference type="InterPro" id="IPR011009">
    <property type="entry name" value="Kinase-like_dom_sf"/>
</dbReference>
<organism evidence="23 24">
    <name type="scientific">Linum tenue</name>
    <dbReference type="NCBI Taxonomy" id="586396"/>
    <lineage>
        <taxon>Eukaryota</taxon>
        <taxon>Viridiplantae</taxon>
        <taxon>Streptophyta</taxon>
        <taxon>Embryophyta</taxon>
        <taxon>Tracheophyta</taxon>
        <taxon>Spermatophyta</taxon>
        <taxon>Magnoliopsida</taxon>
        <taxon>eudicotyledons</taxon>
        <taxon>Gunneridae</taxon>
        <taxon>Pentapetalae</taxon>
        <taxon>rosids</taxon>
        <taxon>fabids</taxon>
        <taxon>Malpighiales</taxon>
        <taxon>Linaceae</taxon>
        <taxon>Linum</taxon>
    </lineage>
</organism>
<dbReference type="InterPro" id="IPR017441">
    <property type="entry name" value="Protein_kinase_ATP_BS"/>
</dbReference>
<keyword evidence="24" id="KW-1185">Reference proteome</keyword>
<proteinExistence type="inferred from homology"/>
<evidence type="ECO:0000256" key="15">
    <source>
        <dbReference type="ARBA" id="ARBA00022989"/>
    </source>
</evidence>
<feature type="domain" description="Protein kinase" evidence="22">
    <location>
        <begin position="782"/>
        <end position="1028"/>
    </location>
</feature>
<feature type="region of interest" description="Disordered" evidence="20">
    <location>
        <begin position="1003"/>
        <end position="1024"/>
    </location>
</feature>
<keyword evidence="6" id="KW-0723">Serine/threonine-protein kinase</keyword>
<dbReference type="Pfam" id="PF08263">
    <property type="entry name" value="LRRNT_2"/>
    <property type="match status" value="1"/>
</dbReference>
<keyword evidence="12 19" id="KW-0547">Nucleotide-binding</keyword>
<dbReference type="Proteomes" id="UP001154282">
    <property type="component" value="Unassembled WGS sequence"/>
</dbReference>